<dbReference type="EMBL" id="PCVC01000056">
    <property type="protein sequence ID" value="PIQ66837.1"/>
    <property type="molecule type" value="Genomic_DNA"/>
</dbReference>
<proteinExistence type="predicted"/>
<evidence type="ECO:0000256" key="1">
    <source>
        <dbReference type="SAM" id="Phobius"/>
    </source>
</evidence>
<keyword evidence="1" id="KW-0812">Transmembrane</keyword>
<name>A0A2H0K6G3_9BACT</name>
<evidence type="ECO:0000313" key="2">
    <source>
        <dbReference type="EMBL" id="PIQ66837.1"/>
    </source>
</evidence>
<dbReference type="AlphaFoldDB" id="A0A2H0K6G3"/>
<comment type="caution">
    <text evidence="2">The sequence shown here is derived from an EMBL/GenBank/DDBJ whole genome shotgun (WGS) entry which is preliminary data.</text>
</comment>
<evidence type="ECO:0000313" key="3">
    <source>
        <dbReference type="Proteomes" id="UP000229834"/>
    </source>
</evidence>
<keyword evidence="1" id="KW-1133">Transmembrane helix</keyword>
<reference evidence="2 3" key="1">
    <citation type="submission" date="2017-09" db="EMBL/GenBank/DDBJ databases">
        <title>Depth-based differentiation of microbial function through sediment-hosted aquifers and enrichment of novel symbionts in the deep terrestrial subsurface.</title>
        <authorList>
            <person name="Probst A.J."/>
            <person name="Ladd B."/>
            <person name="Jarett J.K."/>
            <person name="Geller-Mcgrath D.E."/>
            <person name="Sieber C.M."/>
            <person name="Emerson J.B."/>
            <person name="Anantharaman K."/>
            <person name="Thomas B.C."/>
            <person name="Malmstrom R."/>
            <person name="Stieglmeier M."/>
            <person name="Klingl A."/>
            <person name="Woyke T."/>
            <person name="Ryan C.M."/>
            <person name="Banfield J.F."/>
        </authorList>
    </citation>
    <scope>NUCLEOTIDE SEQUENCE [LARGE SCALE GENOMIC DNA]</scope>
    <source>
        <strain evidence="2">CG11_big_fil_rev_8_21_14_0_20_40_24</strain>
    </source>
</reference>
<dbReference type="InterPro" id="IPR028974">
    <property type="entry name" value="TSP_type-3_rpt"/>
</dbReference>
<dbReference type="GO" id="GO:0005509">
    <property type="term" value="F:calcium ion binding"/>
    <property type="evidence" value="ECO:0007669"/>
    <property type="project" value="InterPro"/>
</dbReference>
<organism evidence="2 3">
    <name type="scientific">Candidatus Zambryskibacteria bacterium CG11_big_fil_rev_8_21_14_0_20_40_24</name>
    <dbReference type="NCBI Taxonomy" id="1975116"/>
    <lineage>
        <taxon>Bacteria</taxon>
        <taxon>Candidatus Zambryskiibacteriota</taxon>
    </lineage>
</organism>
<sequence length="260" mass="29887">MYKKFIITIAVIIIVAIIITVIFFNTKKTPPPAVTDTPLENEIIDSTEQLESVQSENLPREPIKSLNQAWAVFDEYVSALNARDIPRIKDLSYQQSETCSNPDKEKECLLIIDNLTKFVQDIKKEDYINNSEDKSQVILSTSLRRDSIGRQEGVLRGYIYFARDQFSGSLKILAIDPNRGWFYQPKETDAKDFIEKKLLDMSKDSDEDGLTDFQESCLGSYFENTACTNTDQNKKDTDGDGWWDGIEFFFNENRKVILND</sequence>
<accession>A0A2H0K6G3</accession>
<dbReference type="Proteomes" id="UP000229834">
    <property type="component" value="Unassembled WGS sequence"/>
</dbReference>
<protein>
    <submittedName>
        <fullName evidence="2">Uncharacterized protein</fullName>
    </submittedName>
</protein>
<gene>
    <name evidence="2" type="ORF">COV95_01955</name>
</gene>
<keyword evidence="1" id="KW-0472">Membrane</keyword>
<feature type="transmembrane region" description="Helical" evidence="1">
    <location>
        <begin position="5"/>
        <end position="24"/>
    </location>
</feature>
<dbReference type="SUPFAM" id="SSF103647">
    <property type="entry name" value="TSP type-3 repeat"/>
    <property type="match status" value="1"/>
</dbReference>